<dbReference type="Pfam" id="PF14765">
    <property type="entry name" value="PS-DH"/>
    <property type="match status" value="1"/>
</dbReference>
<dbReference type="InterPro" id="IPR049551">
    <property type="entry name" value="PKS_DH_C"/>
</dbReference>
<feature type="domain" description="Carrier" evidence="10">
    <location>
        <begin position="2131"/>
        <end position="2206"/>
    </location>
</feature>
<dbReference type="Pfam" id="PF13602">
    <property type="entry name" value="ADH_zinc_N_2"/>
    <property type="match status" value="1"/>
</dbReference>
<feature type="domain" description="Ketosynthase family 3 (KS3)" evidence="11">
    <location>
        <begin position="37"/>
        <end position="466"/>
    </location>
</feature>
<dbReference type="InterPro" id="IPR049900">
    <property type="entry name" value="PKS_mFAS_DH"/>
</dbReference>
<reference evidence="13" key="1">
    <citation type="submission" date="2019-02" db="EMBL/GenBank/DDBJ databases">
        <authorList>
            <person name="Gruber-Vodicka R. H."/>
            <person name="Seah K. B. B."/>
        </authorList>
    </citation>
    <scope>NUCLEOTIDE SEQUENCE</scope>
    <source>
        <strain evidence="13">BECK_DK47</strain>
    </source>
</reference>
<evidence type="ECO:0000313" key="13">
    <source>
        <dbReference type="EMBL" id="VFJ45221.1"/>
    </source>
</evidence>
<dbReference type="SMART" id="SM00822">
    <property type="entry name" value="PKS_KR"/>
    <property type="match status" value="1"/>
</dbReference>
<dbReference type="InterPro" id="IPR049552">
    <property type="entry name" value="PKS_DH_N"/>
</dbReference>
<dbReference type="SMART" id="SM01294">
    <property type="entry name" value="PKS_PP_betabranch"/>
    <property type="match status" value="1"/>
</dbReference>
<dbReference type="Gene3D" id="3.40.366.10">
    <property type="entry name" value="Malonyl-Coenzyme A Acyl Carrier Protein, domain 2"/>
    <property type="match status" value="1"/>
</dbReference>
<keyword evidence="5" id="KW-0808">Transferase</keyword>
<feature type="region of interest" description="N-terminal hotdog fold" evidence="8">
    <location>
        <begin position="960"/>
        <end position="1095"/>
    </location>
</feature>
<dbReference type="Gene3D" id="3.40.50.720">
    <property type="entry name" value="NAD(P)-binding Rossmann-like Domain"/>
    <property type="match status" value="3"/>
</dbReference>
<evidence type="ECO:0000256" key="4">
    <source>
        <dbReference type="ARBA" id="ARBA00022553"/>
    </source>
</evidence>
<evidence type="ECO:0000256" key="1">
    <source>
        <dbReference type="ARBA" id="ARBA00005194"/>
    </source>
</evidence>
<dbReference type="InterPro" id="IPR016036">
    <property type="entry name" value="Malonyl_transacylase_ACP-bd"/>
</dbReference>
<dbReference type="GO" id="GO:0005886">
    <property type="term" value="C:plasma membrane"/>
    <property type="evidence" value="ECO:0007669"/>
    <property type="project" value="TreeGrafter"/>
</dbReference>
<dbReference type="Pfam" id="PF02801">
    <property type="entry name" value="Ketoacyl-synt_C"/>
    <property type="match status" value="1"/>
</dbReference>
<dbReference type="InterPro" id="IPR001227">
    <property type="entry name" value="Ac_transferase_dom_sf"/>
</dbReference>
<dbReference type="InterPro" id="IPR011032">
    <property type="entry name" value="GroES-like_sf"/>
</dbReference>
<dbReference type="InterPro" id="IPR016039">
    <property type="entry name" value="Thiolase-like"/>
</dbReference>
<comment type="pathway">
    <text evidence="1">Lipid metabolism; fatty acid biosynthesis.</text>
</comment>
<dbReference type="Pfam" id="PF00109">
    <property type="entry name" value="ketoacyl-synt"/>
    <property type="match status" value="1"/>
</dbReference>
<keyword evidence="6" id="KW-0511">Multifunctional enzyme</keyword>
<dbReference type="Pfam" id="PF22621">
    <property type="entry name" value="CurL-like_PKS_C"/>
    <property type="match status" value="1"/>
</dbReference>
<protein>
    <submittedName>
        <fullName evidence="13">Myxalamid-type polyketide synthase MxaB</fullName>
    </submittedName>
</protein>
<dbReference type="CDD" id="cd00833">
    <property type="entry name" value="PKS"/>
    <property type="match status" value="1"/>
</dbReference>
<dbReference type="PANTHER" id="PTHR43775">
    <property type="entry name" value="FATTY ACID SYNTHASE"/>
    <property type="match status" value="1"/>
</dbReference>
<dbReference type="GO" id="GO:0005737">
    <property type="term" value="C:cytoplasm"/>
    <property type="evidence" value="ECO:0007669"/>
    <property type="project" value="TreeGrafter"/>
</dbReference>
<dbReference type="SMART" id="SM00829">
    <property type="entry name" value="PKS_ER"/>
    <property type="match status" value="1"/>
</dbReference>
<dbReference type="Pfam" id="PF08240">
    <property type="entry name" value="ADH_N"/>
    <property type="match status" value="1"/>
</dbReference>
<dbReference type="SMART" id="SM00827">
    <property type="entry name" value="PKS_AT"/>
    <property type="match status" value="1"/>
</dbReference>
<dbReference type="Gene3D" id="1.10.1200.10">
    <property type="entry name" value="ACP-like"/>
    <property type="match status" value="1"/>
</dbReference>
<dbReference type="PROSITE" id="PS00606">
    <property type="entry name" value="KS3_1"/>
    <property type="match status" value="1"/>
</dbReference>
<keyword evidence="4" id="KW-0597">Phosphoprotein</keyword>
<dbReference type="SMART" id="SM00826">
    <property type="entry name" value="PKS_DH"/>
    <property type="match status" value="1"/>
</dbReference>
<feature type="active site" description="Proton donor; for dehydratase activity" evidence="8">
    <location>
        <position position="1171"/>
    </location>
</feature>
<dbReference type="PROSITE" id="PS00012">
    <property type="entry name" value="PHOSPHOPANTETHEINE"/>
    <property type="match status" value="1"/>
</dbReference>
<sequence length="2253" mass="242728">MTDDISLKMNELSPLQRAFLVLEKKQAELDALKSARTESIAIIGMGCRFPGADSVDAYWNLLRDGVDAIGEIPPERWNVDDFYDPEPGVPGKVYTRHGGFVPDIDQFDPQFFGISAREAVELDPQQRLLLEVTWEALEDAGIIPGQLTNRQVGIFTGEMVTEYGAMTISVPPEDITIHTGGGGNASFLAGRLSYVLGLQGPSLAVNTACSSSLVSLHLACQSLRLGESEIAIAGGVQVNLLPSTFVFMSGIQALSPDGRCKTFDAAADGYGRGEGCGMVVLKRLSDAIAHGDDILALIRGSAINHDGPSNGLTVPNRLAQEKVIRQALQNAGVAPSQMSYVEAHGTATPLGDPIELGALATVFGKSHSAGSPLTVGSVKTNFGHLEAAAGISGVMKVILALRHETIPPHLHFKTPTPHVEWDALPFRIPVTGQPWPGARKEGQPPRIAGVNSFGLSGTNVHVVLEEAPAVESVEGWGELANPNEGLNEVDPAGVHSPLQPSTDAIEAGRVLHLLTLSAKNEAALREMAERYANWLEANPDIPFADVCYTAATERTRFEHRLALVAESGAQARDRLRAADYITGTTGKKKPKTVFLFTGQGSQYLGMGRGLYETEPLFRELLERCDEILRPLEVPLLDLLYGEGADPDALNQTMYTQPALFSLEYALARLWQSWGVKPDVVMGHSLGEYVAACVAGVFNLEEGLKLVAARGRLMQACPEGRMLAVSVSKEKALEIIAPFDGQVSVAAINAPESVVLSGKLEAIKTIQADLAGIEDIDTKLMNVSIAAHSPLMEPVLAEFQEIAASVALSRPKVALCSNVTGGIVTDEVTDPAYWVRHLREPVRFARSVRTLYGQGFDTFLEVGPRPALLGMAAQCLPEDADTTRVGWIPSLREGEDDLSQLLQSLGAWFTRGGEPDWRALAGGGGARQKVRLPTYPFQRSRYWIDTARLAGGRGCDDPAAHPFLGQRLDLADGDGKIRFQGRIGLALAPWLDGHRVFDAVVFPATGYLEMALAAGSDVFPDTNVGQDAGATDHSPSRVTNVTLDQALILPEEEPAAVQTVFSRREDGFDFQIFSRVGKAPWTAHVAGELHPEPGLETPEAADLAALRAQCPTEIPVADHYLNFQKQGLNYGPAFQGIQRLFRGEGVVLGEIELPESLTRDGDRYRLHPVLLDGAFQTLLALGEASEDTYLPISIAELCLYRPAGGRPGNRIWSLGRITDRNEKALIADLSLFDESGAPIAEVRGLTAGRVDPEVLRRQFKRRDDDLYEIAWRDSPWRAEEAKTAETAESSAGPEAGSWLILADGGGLGEALAHRLEEQGSRCVLAYAGSGGAIHEPPRQDGNGYVLDATDPEDFHRLFREAFPPDAPPPAGIVYLWALDAPQSDGLAPETLREAQHIVLGGALHLTQAAVKQDKLARLWLVTRHGISTGHESAPVSVVQGPLWGMGKVIGLEHPEFGATLLDMDAAAGNESGAEALLREVREKGSETQIALRGNSRYVARLVPHGRGRERLALPEGKPYRLQITRRGTLDNLEIVPVTRRSPKAGEVEIRVRAFGLNFLDVVNALGLLPGNLAPNIGGECAGEIAAIGEGVEDFQVGDPVMALTPDGFGQYVTTEAVLAVPKPEALDFEGAATIPVVFLTAYYTLYRLANLSPGDKVLIHAAAGGVGLAAIQLAHLAGAEVFATASPPKWAFLRSLGITHIMNSRTLDFADEIMALTGGEGVDVVLNSLTSEGFIEKGLSVLKKGGRFLEISKVNIWQPDEVAKARPDVSYSIFDLARMPEWEGLAVQPTWREIGAALRDLEGLFRDGSLFPLARKAFPITRVVDAFRYMQQARHMGKIILTLPAGTEDGGASLHPDASYLITGGLGGLGLAVARWMVGKGARNLVLTGRRAPSEEAKKVLREMEREGAKVLVASADVADGQRMAELFREVAEQMPPLKGIIHSAGVLADGVLREQTLARFDQVLGPKAIGGWILHTLTRELPLDFFVVFSSVASLMGSTGQANHAAANAFLDALAHHRHGLGLPGLAINWGAWVEIGEVARLDAKLQARLSAMGVGGITPARGLSILDRLMGQSGDVQVGAAPTDWPKFLGMFPATPPFFSELARAVDRESAPAVDVMGEIKKIPPKKRRGYLTRHVRKEINRVLGFEPDLSMDPETGFTDMGMDSLMIVEARNRLQASLSHQLPSTLLFKYSTLERLMDYLASELLAPVSSGESPTGAKPVEEISEDPDAMREIQELSEQDLEDLIDEELER</sequence>
<dbReference type="CDD" id="cd08955">
    <property type="entry name" value="KR_2_FAS_SDR_x"/>
    <property type="match status" value="1"/>
</dbReference>
<organism evidence="13">
    <name type="scientific">Candidatus Kentrum sp. DK</name>
    <dbReference type="NCBI Taxonomy" id="2126562"/>
    <lineage>
        <taxon>Bacteria</taxon>
        <taxon>Pseudomonadati</taxon>
        <taxon>Pseudomonadota</taxon>
        <taxon>Gammaproteobacteria</taxon>
        <taxon>Candidatus Kentrum</taxon>
    </lineage>
</organism>
<dbReference type="InterPro" id="IPR014031">
    <property type="entry name" value="Ketoacyl_synth_C"/>
</dbReference>
<dbReference type="GO" id="GO:0004312">
    <property type="term" value="F:fatty acid synthase activity"/>
    <property type="evidence" value="ECO:0007669"/>
    <property type="project" value="TreeGrafter"/>
</dbReference>
<dbReference type="InterPro" id="IPR006162">
    <property type="entry name" value="Ppantetheine_attach_site"/>
</dbReference>
<evidence type="ECO:0000256" key="8">
    <source>
        <dbReference type="PROSITE-ProRule" id="PRU01363"/>
    </source>
</evidence>
<comment type="similarity">
    <text evidence="2">Belongs to the short-chain dehydrogenases/reductases (SDR) family.</text>
</comment>
<feature type="region of interest" description="C-terminal hotdog fold" evidence="8">
    <location>
        <begin position="1110"/>
        <end position="1255"/>
    </location>
</feature>
<dbReference type="FunFam" id="3.40.50.720:FF:000209">
    <property type="entry name" value="Polyketide synthase Pks12"/>
    <property type="match status" value="1"/>
</dbReference>
<evidence type="ECO:0000256" key="5">
    <source>
        <dbReference type="ARBA" id="ARBA00022679"/>
    </source>
</evidence>
<dbReference type="UniPathway" id="UPA00094"/>
<evidence type="ECO:0000256" key="7">
    <source>
        <dbReference type="ARBA" id="ARBA00054155"/>
    </source>
</evidence>
<dbReference type="InterPro" id="IPR013154">
    <property type="entry name" value="ADH-like_N"/>
</dbReference>
<gene>
    <name evidence="13" type="ORF">BECKDK2373B_GA0170837_100930</name>
</gene>
<evidence type="ECO:0000256" key="9">
    <source>
        <dbReference type="SAM" id="MobiDB-lite"/>
    </source>
</evidence>
<name>A0A450S0P9_9GAMM</name>
<dbReference type="InterPro" id="IPR009081">
    <property type="entry name" value="PP-bd_ACP"/>
</dbReference>
<dbReference type="PROSITE" id="PS50075">
    <property type="entry name" value="CARRIER"/>
    <property type="match status" value="1"/>
</dbReference>
<dbReference type="Pfam" id="PF21089">
    <property type="entry name" value="PKS_DH_N"/>
    <property type="match status" value="1"/>
</dbReference>
<feature type="domain" description="PKS/mFAS DH" evidence="12">
    <location>
        <begin position="960"/>
        <end position="1255"/>
    </location>
</feature>
<dbReference type="InterPro" id="IPR050091">
    <property type="entry name" value="PKS_NRPS_Biosynth_Enz"/>
</dbReference>
<dbReference type="InterPro" id="IPR020841">
    <property type="entry name" value="PKS_Beta-ketoAc_synthase_dom"/>
</dbReference>
<dbReference type="CDD" id="cd05195">
    <property type="entry name" value="enoyl_red"/>
    <property type="match status" value="1"/>
</dbReference>
<proteinExistence type="inferred from homology"/>
<dbReference type="PROSITE" id="PS52004">
    <property type="entry name" value="KS3_2"/>
    <property type="match status" value="1"/>
</dbReference>
<dbReference type="InterPro" id="IPR014030">
    <property type="entry name" value="Ketoacyl_synth_N"/>
</dbReference>
<dbReference type="PANTHER" id="PTHR43775:SF37">
    <property type="entry name" value="SI:DKEY-61P9.11"/>
    <property type="match status" value="1"/>
</dbReference>
<dbReference type="SUPFAM" id="SSF52151">
    <property type="entry name" value="FabD/lysophospholipase-like"/>
    <property type="match status" value="1"/>
</dbReference>
<dbReference type="Pfam" id="PF08659">
    <property type="entry name" value="KR"/>
    <property type="match status" value="1"/>
</dbReference>
<dbReference type="InterPro" id="IPR036736">
    <property type="entry name" value="ACP-like_sf"/>
</dbReference>
<dbReference type="SUPFAM" id="SSF53901">
    <property type="entry name" value="Thiolase-like"/>
    <property type="match status" value="1"/>
</dbReference>
<dbReference type="FunFam" id="3.40.366.10:FF:000002">
    <property type="entry name" value="Probable polyketide synthase 2"/>
    <property type="match status" value="1"/>
</dbReference>
<dbReference type="InterPro" id="IPR018201">
    <property type="entry name" value="Ketoacyl_synth_AS"/>
</dbReference>
<dbReference type="SUPFAM" id="SSF51735">
    <property type="entry name" value="NAD(P)-binding Rossmann-fold domains"/>
    <property type="match status" value="3"/>
</dbReference>
<dbReference type="EMBL" id="CAADEX010000009">
    <property type="protein sequence ID" value="VFJ45221.1"/>
    <property type="molecule type" value="Genomic_DNA"/>
</dbReference>
<evidence type="ECO:0000259" key="12">
    <source>
        <dbReference type="PROSITE" id="PS52019"/>
    </source>
</evidence>
<dbReference type="InterPro" id="IPR020807">
    <property type="entry name" value="PKS_DH"/>
</dbReference>
<evidence type="ECO:0000256" key="2">
    <source>
        <dbReference type="ARBA" id="ARBA00006484"/>
    </source>
</evidence>
<dbReference type="SMART" id="SM00823">
    <property type="entry name" value="PKS_PP"/>
    <property type="match status" value="1"/>
</dbReference>
<dbReference type="Gene3D" id="3.10.129.110">
    <property type="entry name" value="Polyketide synthase dehydratase"/>
    <property type="match status" value="1"/>
</dbReference>
<dbReference type="FunFam" id="3.40.47.10:FF:000019">
    <property type="entry name" value="Polyketide synthase type I"/>
    <property type="match status" value="1"/>
</dbReference>
<dbReference type="InterPro" id="IPR042104">
    <property type="entry name" value="PKS_dehydratase_sf"/>
</dbReference>
<dbReference type="Gene3D" id="3.30.70.3290">
    <property type="match status" value="1"/>
</dbReference>
<keyword evidence="3" id="KW-0596">Phosphopantetheine</keyword>
<dbReference type="GO" id="GO:0031177">
    <property type="term" value="F:phosphopantetheine binding"/>
    <property type="evidence" value="ECO:0007669"/>
    <property type="project" value="InterPro"/>
</dbReference>
<dbReference type="SUPFAM" id="SSF55048">
    <property type="entry name" value="Probable ACP-binding domain of malonyl-CoA ACP transacylase"/>
    <property type="match status" value="1"/>
</dbReference>
<dbReference type="SUPFAM" id="SSF50129">
    <property type="entry name" value="GroES-like"/>
    <property type="match status" value="1"/>
</dbReference>
<dbReference type="InterPro" id="IPR013968">
    <property type="entry name" value="PKS_KR"/>
</dbReference>
<feature type="active site" description="Proton acceptor; for dehydratase activity" evidence="8">
    <location>
        <position position="993"/>
    </location>
</feature>
<dbReference type="SMART" id="SM00825">
    <property type="entry name" value="PKS_KS"/>
    <property type="match status" value="1"/>
</dbReference>
<evidence type="ECO:0000259" key="10">
    <source>
        <dbReference type="PROSITE" id="PS50075"/>
    </source>
</evidence>
<dbReference type="Pfam" id="PF00550">
    <property type="entry name" value="PP-binding"/>
    <property type="match status" value="1"/>
</dbReference>
<dbReference type="InterPro" id="IPR016035">
    <property type="entry name" value="Acyl_Trfase/lysoPLipase"/>
</dbReference>
<dbReference type="PROSITE" id="PS52019">
    <property type="entry name" value="PKS_MFAS_DH"/>
    <property type="match status" value="1"/>
</dbReference>
<comment type="function">
    <text evidence="7">Involved in production of the polyketide antibiotic thailandamide.</text>
</comment>
<dbReference type="GO" id="GO:0006633">
    <property type="term" value="P:fatty acid biosynthetic process"/>
    <property type="evidence" value="ECO:0007669"/>
    <property type="project" value="UniProtKB-UniPathway"/>
</dbReference>
<evidence type="ECO:0000256" key="6">
    <source>
        <dbReference type="ARBA" id="ARBA00023268"/>
    </source>
</evidence>
<dbReference type="InterPro" id="IPR014043">
    <property type="entry name" value="Acyl_transferase_dom"/>
</dbReference>
<dbReference type="InterPro" id="IPR057326">
    <property type="entry name" value="KR_dom"/>
</dbReference>
<accession>A0A450S0P9</accession>
<dbReference type="InterPro" id="IPR036291">
    <property type="entry name" value="NAD(P)-bd_dom_sf"/>
</dbReference>
<dbReference type="InterPro" id="IPR020806">
    <property type="entry name" value="PKS_PP-bd"/>
</dbReference>
<evidence type="ECO:0000259" key="11">
    <source>
        <dbReference type="PROSITE" id="PS52004"/>
    </source>
</evidence>
<feature type="compositionally biased region" description="Acidic residues" evidence="9">
    <location>
        <begin position="2237"/>
        <end position="2253"/>
    </location>
</feature>
<dbReference type="SUPFAM" id="SSF47336">
    <property type="entry name" value="ACP-like"/>
    <property type="match status" value="1"/>
</dbReference>
<dbReference type="Gene3D" id="3.90.180.10">
    <property type="entry name" value="Medium-chain alcohol dehydrogenases, catalytic domain"/>
    <property type="match status" value="1"/>
</dbReference>
<dbReference type="GO" id="GO:0004315">
    <property type="term" value="F:3-oxoacyl-[acyl-carrier-protein] synthase activity"/>
    <property type="evidence" value="ECO:0007669"/>
    <property type="project" value="InterPro"/>
</dbReference>
<evidence type="ECO:0000256" key="3">
    <source>
        <dbReference type="ARBA" id="ARBA00022450"/>
    </source>
</evidence>
<feature type="region of interest" description="Disordered" evidence="9">
    <location>
        <begin position="2210"/>
        <end position="2253"/>
    </location>
</feature>
<dbReference type="GO" id="GO:0016491">
    <property type="term" value="F:oxidoreductase activity"/>
    <property type="evidence" value="ECO:0007669"/>
    <property type="project" value="InterPro"/>
</dbReference>
<dbReference type="Pfam" id="PF00698">
    <property type="entry name" value="Acyl_transf_1"/>
    <property type="match status" value="1"/>
</dbReference>
<dbReference type="GO" id="GO:0071770">
    <property type="term" value="P:DIM/DIP cell wall layer assembly"/>
    <property type="evidence" value="ECO:0007669"/>
    <property type="project" value="TreeGrafter"/>
</dbReference>
<dbReference type="InterPro" id="IPR020843">
    <property type="entry name" value="ER"/>
</dbReference>
<dbReference type="Gene3D" id="3.40.47.10">
    <property type="match status" value="1"/>
</dbReference>